<gene>
    <name evidence="3" type="ORF">LZC94_08700</name>
</gene>
<feature type="region of interest" description="Disordered" evidence="1">
    <location>
        <begin position="198"/>
        <end position="222"/>
    </location>
</feature>
<reference evidence="3 4" key="1">
    <citation type="submission" date="2021-12" db="EMBL/GenBank/DDBJ databases">
        <title>Discovery of the Pendulisporaceae a myxobacterial family with distinct sporulation behavior and unique specialized metabolism.</title>
        <authorList>
            <person name="Garcia R."/>
            <person name="Popoff A."/>
            <person name="Bader C.D."/>
            <person name="Loehr J."/>
            <person name="Walesch S."/>
            <person name="Walt C."/>
            <person name="Boldt J."/>
            <person name="Bunk B."/>
            <person name="Haeckl F.J.F.P.J."/>
            <person name="Gunesch A.P."/>
            <person name="Birkelbach J."/>
            <person name="Nuebel U."/>
            <person name="Pietschmann T."/>
            <person name="Bach T."/>
            <person name="Mueller R."/>
        </authorList>
    </citation>
    <scope>NUCLEOTIDE SEQUENCE [LARGE SCALE GENOMIC DNA]</scope>
    <source>
        <strain evidence="3 4">MSr11954</strain>
    </source>
</reference>
<keyword evidence="2" id="KW-1133">Transmembrane helix</keyword>
<evidence type="ECO:0000313" key="4">
    <source>
        <dbReference type="Proteomes" id="UP001370348"/>
    </source>
</evidence>
<keyword evidence="2" id="KW-0472">Membrane</keyword>
<evidence type="ECO:0000256" key="2">
    <source>
        <dbReference type="SAM" id="Phobius"/>
    </source>
</evidence>
<dbReference type="EMBL" id="CP089984">
    <property type="protein sequence ID" value="WXB17348.1"/>
    <property type="molecule type" value="Genomic_DNA"/>
</dbReference>
<name>A0ABZ2M2A7_9BACT</name>
<feature type="compositionally biased region" description="Polar residues" evidence="1">
    <location>
        <begin position="260"/>
        <end position="279"/>
    </location>
</feature>
<sequence>MTDEKNRPQGSTDGTPKRRSAGGLAVLSPFWFARFAWFASFFSVFAPSSPAAAAQKNATGAASVKDAAAALPPPKVALTVSTVSSKRWTMRLENTGDVPVRIVADPYLLSLEIMVPAGEGAAAKKPAKAREVRCVLPADMRPSTDSARNLVLNPGKAYSESFDPRMYCFGAKESAGLVRGARIIPHYGFASLTRPKRAASKPKAPTPPFVVAPIPDTDPTARPTLAPVNEIIGGTAIELSGDAVAGTSSTDNTTKDAVATRTTAPVSGASTAENDTSEPGLSIALPARTDGARASDMNLRVTLTNIGPRRAAIYFRPQSVAFDVTGPGGEFACSAGGAAAIRELFTTLAPRGRASLSVLAGSSCPDHSFDIPGLYEVRPRLDTRHIVGSPAAVAGSPPFEGEVMGTPALVRIRVGKQGILRPPPIIE</sequence>
<dbReference type="Proteomes" id="UP001370348">
    <property type="component" value="Chromosome"/>
</dbReference>
<evidence type="ECO:0000313" key="3">
    <source>
        <dbReference type="EMBL" id="WXB17348.1"/>
    </source>
</evidence>
<evidence type="ECO:0000256" key="1">
    <source>
        <dbReference type="SAM" id="MobiDB-lite"/>
    </source>
</evidence>
<dbReference type="RefSeq" id="WP_394826978.1">
    <property type="nucleotide sequence ID" value="NZ_CP089984.1"/>
</dbReference>
<proteinExistence type="predicted"/>
<accession>A0ABZ2M2A7</accession>
<feature type="region of interest" description="Disordered" evidence="1">
    <location>
        <begin position="244"/>
        <end position="289"/>
    </location>
</feature>
<keyword evidence="2" id="KW-0812">Transmembrane</keyword>
<keyword evidence="4" id="KW-1185">Reference proteome</keyword>
<organism evidence="3 4">
    <name type="scientific">Pendulispora albinea</name>
    <dbReference type="NCBI Taxonomy" id="2741071"/>
    <lineage>
        <taxon>Bacteria</taxon>
        <taxon>Pseudomonadati</taxon>
        <taxon>Myxococcota</taxon>
        <taxon>Myxococcia</taxon>
        <taxon>Myxococcales</taxon>
        <taxon>Sorangiineae</taxon>
        <taxon>Pendulisporaceae</taxon>
        <taxon>Pendulispora</taxon>
    </lineage>
</organism>
<protein>
    <submittedName>
        <fullName evidence="3">Uncharacterized protein</fullName>
    </submittedName>
</protein>
<feature type="transmembrane region" description="Helical" evidence="2">
    <location>
        <begin position="21"/>
        <end position="46"/>
    </location>
</feature>